<organism evidence="2 3">
    <name type="scientific">Candidatus Wildermuthbacteria bacterium GWA2_46_15</name>
    <dbReference type="NCBI Taxonomy" id="1802443"/>
    <lineage>
        <taxon>Bacteria</taxon>
        <taxon>Candidatus Wildermuthiibacteriota</taxon>
    </lineage>
</organism>
<accession>A0A1G2QMR1</accession>
<dbReference type="Pfam" id="PF03161">
    <property type="entry name" value="LAGLIDADG_2"/>
    <property type="match status" value="1"/>
</dbReference>
<protein>
    <recommendedName>
        <fullName evidence="1">Homing endonuclease LAGLIDADG domain-containing protein</fullName>
    </recommendedName>
</protein>
<dbReference type="InterPro" id="IPR004860">
    <property type="entry name" value="LAGLIDADG_dom"/>
</dbReference>
<evidence type="ECO:0000313" key="3">
    <source>
        <dbReference type="Proteomes" id="UP000179245"/>
    </source>
</evidence>
<dbReference type="GO" id="GO:0004519">
    <property type="term" value="F:endonuclease activity"/>
    <property type="evidence" value="ECO:0007669"/>
    <property type="project" value="InterPro"/>
</dbReference>
<comment type="caution">
    <text evidence="2">The sequence shown here is derived from an EMBL/GenBank/DDBJ whole genome shotgun (WGS) entry which is preliminary data.</text>
</comment>
<dbReference type="AlphaFoldDB" id="A0A1G2QMR1"/>
<gene>
    <name evidence="2" type="ORF">A2117_00150</name>
</gene>
<reference evidence="2 3" key="1">
    <citation type="journal article" date="2016" name="Nat. Commun.">
        <title>Thousands of microbial genomes shed light on interconnected biogeochemical processes in an aquifer system.</title>
        <authorList>
            <person name="Anantharaman K."/>
            <person name="Brown C.T."/>
            <person name="Hug L.A."/>
            <person name="Sharon I."/>
            <person name="Castelle C.J."/>
            <person name="Probst A.J."/>
            <person name="Thomas B.C."/>
            <person name="Singh A."/>
            <person name="Wilkins M.J."/>
            <person name="Karaoz U."/>
            <person name="Brodie E.L."/>
            <person name="Williams K.H."/>
            <person name="Hubbard S.S."/>
            <person name="Banfield J.F."/>
        </authorList>
    </citation>
    <scope>NUCLEOTIDE SEQUENCE [LARGE SCALE GENOMIC DNA]</scope>
</reference>
<dbReference type="SUPFAM" id="SSF55608">
    <property type="entry name" value="Homing endonucleases"/>
    <property type="match status" value="1"/>
</dbReference>
<dbReference type="Proteomes" id="UP000179245">
    <property type="component" value="Unassembled WGS sequence"/>
</dbReference>
<evidence type="ECO:0000259" key="1">
    <source>
        <dbReference type="Pfam" id="PF03161"/>
    </source>
</evidence>
<dbReference type="InterPro" id="IPR027434">
    <property type="entry name" value="Homing_endonucl"/>
</dbReference>
<dbReference type="EMBL" id="MHTO01000025">
    <property type="protein sequence ID" value="OHA61964.1"/>
    <property type="molecule type" value="Genomic_DNA"/>
</dbReference>
<feature type="domain" description="Homing endonuclease LAGLIDADG" evidence="1">
    <location>
        <begin position="12"/>
        <end position="177"/>
    </location>
</feature>
<proteinExistence type="predicted"/>
<dbReference type="Gene3D" id="3.10.28.10">
    <property type="entry name" value="Homing endonucleases"/>
    <property type="match status" value="2"/>
</dbReference>
<evidence type="ECO:0000313" key="2">
    <source>
        <dbReference type="EMBL" id="OHA61964.1"/>
    </source>
</evidence>
<name>A0A1G2QMR1_9BACT</name>
<sequence length="194" mass="22961">MDNTVGSRQGDIIIGTLLGDGFLERNGAHVRLIMVHSFKQKSYVEWKTQQLINLRGQVLDKRRFDSRTQKFYYYSSFRSQTSPFLEKYYQLFYQNGKKIIPSKLPKIITPLILAIWLMDDGYKRNDCNALRLNTQSYSAEEHHIIQQALSRMGIESKIHKQDKYLVTYIPSRSMNQLRRIVREFIVPDMEYKIV</sequence>